<keyword evidence="1" id="KW-1133">Transmembrane helix</keyword>
<dbReference type="EMBL" id="LAZR01061575">
    <property type="protein sequence ID" value="KKK63311.1"/>
    <property type="molecule type" value="Genomic_DNA"/>
</dbReference>
<reference evidence="2" key="1">
    <citation type="journal article" date="2015" name="Nature">
        <title>Complex archaea that bridge the gap between prokaryotes and eukaryotes.</title>
        <authorList>
            <person name="Spang A."/>
            <person name="Saw J.H."/>
            <person name="Jorgensen S.L."/>
            <person name="Zaremba-Niedzwiedzka K."/>
            <person name="Martijn J."/>
            <person name="Lind A.E."/>
            <person name="van Eijk R."/>
            <person name="Schleper C."/>
            <person name="Guy L."/>
            <person name="Ettema T.J."/>
        </authorList>
    </citation>
    <scope>NUCLEOTIDE SEQUENCE</scope>
</reference>
<gene>
    <name evidence="2" type="ORF">LCGC14_2995540</name>
</gene>
<organism evidence="2">
    <name type="scientific">marine sediment metagenome</name>
    <dbReference type="NCBI Taxonomy" id="412755"/>
    <lineage>
        <taxon>unclassified sequences</taxon>
        <taxon>metagenomes</taxon>
        <taxon>ecological metagenomes</taxon>
    </lineage>
</organism>
<name>A0A0F8ZTN7_9ZZZZ</name>
<sequence length="96" mass="11243">MEIRDLIFIFIFLFITIVAMNFIVFSLTVSTCEETESKPVRYELGGLFKNKEVAIITTPENADGYEDICIKYKEANFWDIQENSEYILEQQVKDTQ</sequence>
<keyword evidence="1" id="KW-0472">Membrane</keyword>
<feature type="non-terminal residue" evidence="2">
    <location>
        <position position="96"/>
    </location>
</feature>
<proteinExistence type="predicted"/>
<comment type="caution">
    <text evidence="2">The sequence shown here is derived from an EMBL/GenBank/DDBJ whole genome shotgun (WGS) entry which is preliminary data.</text>
</comment>
<dbReference type="AlphaFoldDB" id="A0A0F8ZTN7"/>
<feature type="transmembrane region" description="Helical" evidence="1">
    <location>
        <begin position="6"/>
        <end position="29"/>
    </location>
</feature>
<evidence type="ECO:0000313" key="2">
    <source>
        <dbReference type="EMBL" id="KKK63311.1"/>
    </source>
</evidence>
<accession>A0A0F8ZTN7</accession>
<evidence type="ECO:0000256" key="1">
    <source>
        <dbReference type="SAM" id="Phobius"/>
    </source>
</evidence>
<keyword evidence="1" id="KW-0812">Transmembrane</keyword>
<protein>
    <submittedName>
        <fullName evidence="2">Uncharacterized protein</fullName>
    </submittedName>
</protein>